<name>A0A6J8DMY7_MYTCO</name>
<dbReference type="OrthoDB" id="7477527at2759"/>
<dbReference type="EMBL" id="CACVKT020007548">
    <property type="protein sequence ID" value="CAC5408504.1"/>
    <property type="molecule type" value="Genomic_DNA"/>
</dbReference>
<dbReference type="InterPro" id="IPR011029">
    <property type="entry name" value="DEATH-like_dom_sf"/>
</dbReference>
<dbReference type="GO" id="GO:0015074">
    <property type="term" value="P:DNA integration"/>
    <property type="evidence" value="ECO:0007669"/>
    <property type="project" value="InterPro"/>
</dbReference>
<dbReference type="AlphaFoldDB" id="A0A6J8DMY7"/>
<gene>
    <name evidence="3" type="ORF">MCOR_41889</name>
</gene>
<feature type="domain" description="Death" evidence="2">
    <location>
        <begin position="915"/>
        <end position="986"/>
    </location>
</feature>
<dbReference type="PROSITE" id="PS50017">
    <property type="entry name" value="DEATH_DOMAIN"/>
    <property type="match status" value="2"/>
</dbReference>
<proteinExistence type="predicted"/>
<dbReference type="Gene3D" id="3.10.10.10">
    <property type="entry name" value="HIV Type 1 Reverse Transcriptase, subunit A, domain 1"/>
    <property type="match status" value="1"/>
</dbReference>
<organism evidence="3 4">
    <name type="scientific">Mytilus coruscus</name>
    <name type="common">Sea mussel</name>
    <dbReference type="NCBI Taxonomy" id="42192"/>
    <lineage>
        <taxon>Eukaryota</taxon>
        <taxon>Metazoa</taxon>
        <taxon>Spiralia</taxon>
        <taxon>Lophotrochozoa</taxon>
        <taxon>Mollusca</taxon>
        <taxon>Bivalvia</taxon>
        <taxon>Autobranchia</taxon>
        <taxon>Pteriomorphia</taxon>
        <taxon>Mytilida</taxon>
        <taxon>Mytiloidea</taxon>
        <taxon>Mytilidae</taxon>
        <taxon>Mytilinae</taxon>
        <taxon>Mytilus</taxon>
    </lineage>
</organism>
<dbReference type="SUPFAM" id="SSF47986">
    <property type="entry name" value="DEATH domain"/>
    <property type="match status" value="2"/>
</dbReference>
<evidence type="ECO:0000313" key="3">
    <source>
        <dbReference type="EMBL" id="CAC5408504.1"/>
    </source>
</evidence>
<reference evidence="3 4" key="1">
    <citation type="submission" date="2020-06" db="EMBL/GenBank/DDBJ databases">
        <authorList>
            <person name="Li R."/>
            <person name="Bekaert M."/>
        </authorList>
    </citation>
    <scope>NUCLEOTIDE SEQUENCE [LARGE SCALE GENOMIC DNA]</scope>
    <source>
        <strain evidence="4">wild</strain>
    </source>
</reference>
<dbReference type="GO" id="GO:0006310">
    <property type="term" value="P:DNA recombination"/>
    <property type="evidence" value="ECO:0007669"/>
    <property type="project" value="InterPro"/>
</dbReference>
<dbReference type="InterPro" id="IPR043128">
    <property type="entry name" value="Rev_trsase/Diguanyl_cyclase"/>
</dbReference>
<dbReference type="InterPro" id="IPR000488">
    <property type="entry name" value="Death_dom"/>
</dbReference>
<feature type="domain" description="Death" evidence="2">
    <location>
        <begin position="822"/>
        <end position="910"/>
    </location>
</feature>
<dbReference type="InterPro" id="IPR043502">
    <property type="entry name" value="DNA/RNA_pol_sf"/>
</dbReference>
<dbReference type="Gene3D" id="3.30.70.270">
    <property type="match status" value="1"/>
</dbReference>
<evidence type="ECO:0000259" key="2">
    <source>
        <dbReference type="PROSITE" id="PS50017"/>
    </source>
</evidence>
<feature type="coiled-coil region" evidence="1">
    <location>
        <begin position="5"/>
        <end position="145"/>
    </location>
</feature>
<dbReference type="Gene3D" id="1.10.533.10">
    <property type="entry name" value="Death Domain, Fas"/>
    <property type="match status" value="2"/>
</dbReference>
<dbReference type="InterPro" id="IPR013762">
    <property type="entry name" value="Integrase-like_cat_sf"/>
</dbReference>
<evidence type="ECO:0000313" key="4">
    <source>
        <dbReference type="Proteomes" id="UP000507470"/>
    </source>
</evidence>
<dbReference type="GO" id="GO:0007165">
    <property type="term" value="P:signal transduction"/>
    <property type="evidence" value="ECO:0007669"/>
    <property type="project" value="InterPro"/>
</dbReference>
<dbReference type="PANTHER" id="PTHR33050">
    <property type="entry name" value="REVERSE TRANSCRIPTASE DOMAIN-CONTAINING PROTEIN"/>
    <property type="match status" value="1"/>
</dbReference>
<dbReference type="InterPro" id="IPR000477">
    <property type="entry name" value="RT_dom"/>
</dbReference>
<dbReference type="GO" id="GO:0003677">
    <property type="term" value="F:DNA binding"/>
    <property type="evidence" value="ECO:0007669"/>
    <property type="project" value="InterPro"/>
</dbReference>
<dbReference type="CDD" id="cd01670">
    <property type="entry name" value="Death"/>
    <property type="match status" value="1"/>
</dbReference>
<keyword evidence="1" id="KW-0175">Coiled coil</keyword>
<dbReference type="Proteomes" id="UP000507470">
    <property type="component" value="Unassembled WGS sequence"/>
</dbReference>
<dbReference type="InterPro" id="IPR052055">
    <property type="entry name" value="Hepadnavirus_pol/RT"/>
</dbReference>
<dbReference type="SUPFAM" id="SSF56672">
    <property type="entry name" value="DNA/RNA polymerases"/>
    <property type="match status" value="1"/>
</dbReference>
<keyword evidence="4" id="KW-1185">Reference proteome</keyword>
<dbReference type="CDD" id="cd03714">
    <property type="entry name" value="RT_DIRS1"/>
    <property type="match status" value="1"/>
</dbReference>
<dbReference type="PANTHER" id="PTHR33050:SF7">
    <property type="entry name" value="RIBONUCLEASE H"/>
    <property type="match status" value="1"/>
</dbReference>
<sequence>MEAESKRAEQTYDELLSENASLKTVIECLNEQKETVQNYYRNESKKKEELKAQYSKLQEQYKEKSLAASECGYLKRKFKLKEVDDQLDRLKKTEHHLQEQLHKAKEEHKTLLNIINEQSNKIKTLETEKKEYENELEYLRKLNLKCKEMSIGLFENDVGESWLDPRCNSIRWNIIMENEGEPDISLKTVLTAVNQQSKDIEAIIDAKVTEKIGGLREELQGANQLIKSQTLWAIDNGKVDYARDLLSSTIDKIKHRNKLIKIADTSEGGWDTARQYDTNPIASDSEDEAKIIRADDRAVPRGLIVETSDIPFVVNPLTVSVQSNIKRRLILDLREINRHLWKQSVKFEDMRIAKHYINTNSYMFKYDVHSAYHHVDIFPTHIKYLGFAWDFNGVKTYFKFLVLPFGLSTACYIFTKIIRPLIKKWRGEGKQIIMYLDDGLGVHDDEKLCNQMAIQVNKDIISSGFVPKAEKSMCTPIKNLTFLDTNIDTDKGVFTIPDNRIDKIMNTISDIDLCLAKNGKVFVRKVASLKELTAVKILAGKNIRWFTDNQNVVSIVSKGSTKSVLQKLALDIFSTCIKHNVNIDMVWVPRAENETADFLSRIVDSDDWSISEFVFQIVESLWGPHEVDWFASDDNFILIVFYSRFWNVNSSGVDAFSVDWRGINGLFVPPVSLIPLWADISGDSEEFIFSNLTKCKDVYVSRKENTPLSYSRMRELFIEVVKPFIPDIRRYGLHSLRSGGASACANLGLPDRLFKRHGRWRSETAKDCYEEYKTLSYTTEFYLDKHFGTISEKNAYMYKYIHVGDEYKHGQINKQFDIVMLTDRVLNKIAHELGSDWKELLLHLDMKHNQMQLIEGNYNKDIHRQAFEGLISWRDSQTSIESALKRVDRLKQASFSIDRQDIVDLIESVLKELLTDKKLKEIAYRLSKDWRTAFLDLGMKYTDVVMIERDYCSDLLKQAFEALILWRNVHSKKLSHHEMLIQLKNVAHNIQTRAVIELIDKIETGKKPPFILKFCTFCYLLLCNHRGKMIFARL</sequence>
<evidence type="ECO:0000256" key="1">
    <source>
        <dbReference type="SAM" id="Coils"/>
    </source>
</evidence>
<protein>
    <recommendedName>
        <fullName evidence="2">Death domain-containing protein</fullName>
    </recommendedName>
</protein>
<dbReference type="Gene3D" id="1.10.443.10">
    <property type="entry name" value="Intergrase catalytic core"/>
    <property type="match status" value="1"/>
</dbReference>
<accession>A0A6J8DMY7</accession>
<dbReference type="Pfam" id="PF00531">
    <property type="entry name" value="Death"/>
    <property type="match status" value="1"/>
</dbReference>
<dbReference type="Pfam" id="PF00078">
    <property type="entry name" value="RVT_1"/>
    <property type="match status" value="1"/>
</dbReference>